<dbReference type="InterPro" id="IPR020568">
    <property type="entry name" value="Ribosomal_Su5_D2-typ_SF"/>
</dbReference>
<dbReference type="Gene3D" id="3.30.230.30">
    <property type="entry name" value="Impact, N-terminal domain"/>
    <property type="match status" value="1"/>
</dbReference>
<dbReference type="PROSITE" id="PS00910">
    <property type="entry name" value="UPF0029"/>
    <property type="match status" value="1"/>
</dbReference>
<dbReference type="SUPFAM" id="SSF54211">
    <property type="entry name" value="Ribosomal protein S5 domain 2-like"/>
    <property type="match status" value="1"/>
</dbReference>
<feature type="domain" description="UPF0029" evidence="3">
    <location>
        <begin position="139"/>
        <end position="193"/>
    </location>
</feature>
<comment type="caution">
    <text evidence="4">The sequence shown here is derived from an EMBL/GenBank/DDBJ whole genome shotgun (WGS) entry which is preliminary data.</text>
</comment>
<dbReference type="GO" id="GO:0005737">
    <property type="term" value="C:cytoplasm"/>
    <property type="evidence" value="ECO:0007669"/>
    <property type="project" value="TreeGrafter"/>
</dbReference>
<dbReference type="NCBIfam" id="TIGR00257">
    <property type="entry name" value="IMPACT_YIGZ"/>
    <property type="match status" value="1"/>
</dbReference>
<evidence type="ECO:0000259" key="3">
    <source>
        <dbReference type="Pfam" id="PF09186"/>
    </source>
</evidence>
<proteinExistence type="inferred from homology"/>
<evidence type="ECO:0000313" key="5">
    <source>
        <dbReference type="Proteomes" id="UP000824162"/>
    </source>
</evidence>
<reference evidence="4" key="2">
    <citation type="submission" date="2021-04" db="EMBL/GenBank/DDBJ databases">
        <authorList>
            <person name="Gilroy R."/>
        </authorList>
    </citation>
    <scope>NUCLEOTIDE SEQUENCE</scope>
    <source>
        <strain evidence="4">5790</strain>
    </source>
</reference>
<dbReference type="PANTHER" id="PTHR16301:SF20">
    <property type="entry name" value="IMPACT FAMILY MEMBER YIGZ"/>
    <property type="match status" value="1"/>
</dbReference>
<dbReference type="Proteomes" id="UP000824162">
    <property type="component" value="Unassembled WGS sequence"/>
</dbReference>
<dbReference type="GO" id="GO:0006446">
    <property type="term" value="P:regulation of translational initiation"/>
    <property type="evidence" value="ECO:0007669"/>
    <property type="project" value="TreeGrafter"/>
</dbReference>
<evidence type="ECO:0000313" key="4">
    <source>
        <dbReference type="EMBL" id="HIV85298.1"/>
    </source>
</evidence>
<dbReference type="InterPro" id="IPR015796">
    <property type="entry name" value="Impact_YigZ-like"/>
</dbReference>
<organism evidence="4 5">
    <name type="scientific">Candidatus Monoglobus merdigallinarum</name>
    <dbReference type="NCBI Taxonomy" id="2838698"/>
    <lineage>
        <taxon>Bacteria</taxon>
        <taxon>Bacillati</taxon>
        <taxon>Bacillota</taxon>
        <taxon>Clostridia</taxon>
        <taxon>Monoglobales</taxon>
        <taxon>Monoglobaceae</taxon>
        <taxon>Monoglobus</taxon>
    </lineage>
</organism>
<comment type="similarity">
    <text evidence="1">Belongs to the IMPACT family.</text>
</comment>
<reference evidence="4" key="1">
    <citation type="journal article" date="2021" name="PeerJ">
        <title>Extensive microbial diversity within the chicken gut microbiome revealed by metagenomics and culture.</title>
        <authorList>
            <person name="Gilroy R."/>
            <person name="Ravi A."/>
            <person name="Getino M."/>
            <person name="Pursley I."/>
            <person name="Horton D.L."/>
            <person name="Alikhan N.F."/>
            <person name="Baker D."/>
            <person name="Gharbi K."/>
            <person name="Hall N."/>
            <person name="Watson M."/>
            <person name="Adriaenssens E.M."/>
            <person name="Foster-Nyarko E."/>
            <person name="Jarju S."/>
            <person name="Secka A."/>
            <person name="Antonio M."/>
            <person name="Oren A."/>
            <person name="Chaudhuri R.R."/>
            <person name="La Ragione R."/>
            <person name="Hildebrand F."/>
            <person name="Pallen M.J."/>
        </authorList>
    </citation>
    <scope>NUCLEOTIDE SEQUENCE</scope>
    <source>
        <strain evidence="4">5790</strain>
    </source>
</reference>
<feature type="domain" description="Impact N-terminal" evidence="2">
    <location>
        <begin position="19"/>
        <end position="121"/>
    </location>
</feature>
<dbReference type="InterPro" id="IPR036956">
    <property type="entry name" value="Impact_N_sf"/>
</dbReference>
<dbReference type="InterPro" id="IPR020569">
    <property type="entry name" value="UPF0029_Impact_CS"/>
</dbReference>
<name>A0A9D1PPX4_9FIRM</name>
<dbReference type="InterPro" id="IPR035647">
    <property type="entry name" value="EFG_III/V"/>
</dbReference>
<dbReference type="PANTHER" id="PTHR16301">
    <property type="entry name" value="IMPACT-RELATED"/>
    <property type="match status" value="1"/>
</dbReference>
<dbReference type="InterPro" id="IPR023582">
    <property type="entry name" value="Impact"/>
</dbReference>
<dbReference type="Pfam" id="PF01205">
    <property type="entry name" value="Impact_N"/>
    <property type="match status" value="1"/>
</dbReference>
<dbReference type="AlphaFoldDB" id="A0A9D1PPX4"/>
<gene>
    <name evidence="4" type="ORF">H9900_00640</name>
</gene>
<sequence length="207" mass="22823">MSDSYKTIKAEATAELTEKRSRFIASVRPVLSEEEAVGFINGLRQEYWDATHNVYAYIIRENNIMRYSDDGEPSGTAGMPVLDVLKKEGLTNLCIVVTRYFGGILLGTGGLVHAYSKSAKRGIDAAGTAEMVLCRELKIRCSYTMLGKLRSALEKRNVIIGSIAYTDSVVIPLFVPLEEEEGVAKLVAELTNAAAEIERGDEYYRAL</sequence>
<dbReference type="InterPro" id="IPR001498">
    <property type="entry name" value="Impact_N"/>
</dbReference>
<dbReference type="InterPro" id="IPR015269">
    <property type="entry name" value="UPF0029_Impact_C"/>
</dbReference>
<dbReference type="Pfam" id="PF09186">
    <property type="entry name" value="DUF1949"/>
    <property type="match status" value="1"/>
</dbReference>
<accession>A0A9D1PPX4</accession>
<protein>
    <submittedName>
        <fullName evidence="4">YigZ family protein</fullName>
    </submittedName>
</protein>
<dbReference type="SUPFAM" id="SSF54980">
    <property type="entry name" value="EF-G C-terminal domain-like"/>
    <property type="match status" value="1"/>
</dbReference>
<evidence type="ECO:0000259" key="2">
    <source>
        <dbReference type="Pfam" id="PF01205"/>
    </source>
</evidence>
<evidence type="ECO:0000256" key="1">
    <source>
        <dbReference type="ARBA" id="ARBA00007665"/>
    </source>
</evidence>
<dbReference type="EMBL" id="DXIJ01000008">
    <property type="protein sequence ID" value="HIV85298.1"/>
    <property type="molecule type" value="Genomic_DNA"/>
</dbReference>